<gene>
    <name evidence="1" type="ORF">CCHR01_04122</name>
</gene>
<reference evidence="1" key="1">
    <citation type="submission" date="2023-01" db="EMBL/GenBank/DDBJ databases">
        <title>Colletotrichum chrysophilum M932 genome sequence.</title>
        <authorList>
            <person name="Baroncelli R."/>
        </authorList>
    </citation>
    <scope>NUCLEOTIDE SEQUENCE</scope>
    <source>
        <strain evidence="1">M932</strain>
    </source>
</reference>
<evidence type="ECO:0000313" key="1">
    <source>
        <dbReference type="EMBL" id="KAK1853286.1"/>
    </source>
</evidence>
<dbReference type="AlphaFoldDB" id="A0AAD9ARP1"/>
<accession>A0AAD9ARP1</accession>
<comment type="caution">
    <text evidence="1">The sequence shown here is derived from an EMBL/GenBank/DDBJ whole genome shotgun (WGS) entry which is preliminary data.</text>
</comment>
<dbReference type="Proteomes" id="UP001243330">
    <property type="component" value="Unassembled WGS sequence"/>
</dbReference>
<proteinExistence type="predicted"/>
<keyword evidence="2" id="KW-1185">Reference proteome</keyword>
<evidence type="ECO:0000313" key="2">
    <source>
        <dbReference type="Proteomes" id="UP001243330"/>
    </source>
</evidence>
<dbReference type="EMBL" id="JAQOWY010000058">
    <property type="protein sequence ID" value="KAK1853286.1"/>
    <property type="molecule type" value="Genomic_DNA"/>
</dbReference>
<name>A0AAD9ARP1_9PEZI</name>
<organism evidence="1 2">
    <name type="scientific">Colletotrichum chrysophilum</name>
    <dbReference type="NCBI Taxonomy" id="1836956"/>
    <lineage>
        <taxon>Eukaryota</taxon>
        <taxon>Fungi</taxon>
        <taxon>Dikarya</taxon>
        <taxon>Ascomycota</taxon>
        <taxon>Pezizomycotina</taxon>
        <taxon>Sordariomycetes</taxon>
        <taxon>Hypocreomycetidae</taxon>
        <taxon>Glomerellales</taxon>
        <taxon>Glomerellaceae</taxon>
        <taxon>Colletotrichum</taxon>
        <taxon>Colletotrichum gloeosporioides species complex</taxon>
    </lineage>
</organism>
<protein>
    <submittedName>
        <fullName evidence="1">Uncharacterized protein</fullName>
    </submittedName>
</protein>
<sequence length="74" mass="8401">MRSDGARRLRLIVTTTARSQYSHHRKLVHRRTCPLLGLCLFTVLLPTRKLTIHILCHANVNLWAVGGDALLTFP</sequence>